<reference evidence="2 3" key="1">
    <citation type="submission" date="2018-02" db="EMBL/GenBank/DDBJ databases">
        <title>Jeotgalibacillus proteolyticum sp. nov. a protease producing bacterium isolated from ocean sediments of Laizhou Bay.</title>
        <authorList>
            <person name="Li Y."/>
        </authorList>
    </citation>
    <scope>NUCLEOTIDE SEQUENCE [LARGE SCALE GENOMIC DNA]</scope>
    <source>
        <strain evidence="2 3">22-7</strain>
    </source>
</reference>
<organism evidence="2 3">
    <name type="scientific">Jeotgalibacillus proteolyticus</name>
    <dbReference type="NCBI Taxonomy" id="2082395"/>
    <lineage>
        <taxon>Bacteria</taxon>
        <taxon>Bacillati</taxon>
        <taxon>Bacillota</taxon>
        <taxon>Bacilli</taxon>
        <taxon>Bacillales</taxon>
        <taxon>Caryophanaceae</taxon>
        <taxon>Jeotgalibacillus</taxon>
    </lineage>
</organism>
<accession>A0A2S5GEI0</accession>
<dbReference type="AlphaFoldDB" id="A0A2S5GEI0"/>
<feature type="compositionally biased region" description="Basic residues" evidence="1">
    <location>
        <begin position="1"/>
        <end position="11"/>
    </location>
</feature>
<dbReference type="RefSeq" id="WP_104056812.1">
    <property type="nucleotide sequence ID" value="NZ_PREZ01000002.1"/>
</dbReference>
<keyword evidence="3" id="KW-1185">Reference proteome</keyword>
<evidence type="ECO:0000313" key="2">
    <source>
        <dbReference type="EMBL" id="PPA71321.1"/>
    </source>
</evidence>
<sequence length="84" mass="10244">MKKNRKQPKQPKQRDERKPTLKDSLNNDLLTKLQETKKDLVNEENRRAEEEKKKKAEAKKRIEQNKSFEELLEESGMDWRDYKK</sequence>
<protein>
    <submittedName>
        <fullName evidence="2">DUF3886 domain-containing protein</fullName>
    </submittedName>
</protein>
<evidence type="ECO:0000256" key="1">
    <source>
        <dbReference type="SAM" id="MobiDB-lite"/>
    </source>
</evidence>
<dbReference type="InterPro" id="IPR024980">
    <property type="entry name" value="DUF3886"/>
</dbReference>
<gene>
    <name evidence="2" type="ORF">C4B60_04450</name>
</gene>
<dbReference type="EMBL" id="PREZ01000002">
    <property type="protein sequence ID" value="PPA71321.1"/>
    <property type="molecule type" value="Genomic_DNA"/>
</dbReference>
<feature type="region of interest" description="Disordered" evidence="1">
    <location>
        <begin position="1"/>
        <end position="68"/>
    </location>
</feature>
<evidence type="ECO:0000313" key="3">
    <source>
        <dbReference type="Proteomes" id="UP000239047"/>
    </source>
</evidence>
<proteinExistence type="predicted"/>
<feature type="compositionally biased region" description="Basic and acidic residues" evidence="1">
    <location>
        <begin position="34"/>
        <end position="68"/>
    </location>
</feature>
<feature type="compositionally biased region" description="Basic and acidic residues" evidence="1">
    <location>
        <begin position="12"/>
        <end position="21"/>
    </location>
</feature>
<comment type="caution">
    <text evidence="2">The sequence shown here is derived from an EMBL/GenBank/DDBJ whole genome shotgun (WGS) entry which is preliminary data.</text>
</comment>
<name>A0A2S5GEI0_9BACL</name>
<dbReference type="Pfam" id="PF13025">
    <property type="entry name" value="DUF3886"/>
    <property type="match status" value="1"/>
</dbReference>
<dbReference type="Proteomes" id="UP000239047">
    <property type="component" value="Unassembled WGS sequence"/>
</dbReference>